<dbReference type="NCBIfam" id="NF000642">
    <property type="entry name" value="PRK00024.1"/>
    <property type="match status" value="1"/>
</dbReference>
<evidence type="ECO:0000256" key="6">
    <source>
        <dbReference type="RuleBase" id="RU003797"/>
    </source>
</evidence>
<evidence type="ECO:0000313" key="8">
    <source>
        <dbReference type="EMBL" id="MBC2600910.1"/>
    </source>
</evidence>
<reference evidence="8 9" key="1">
    <citation type="submission" date="2020-07" db="EMBL/GenBank/DDBJ databases">
        <authorList>
            <person name="Feng X."/>
        </authorList>
    </citation>
    <scope>NUCLEOTIDE SEQUENCE [LARGE SCALE GENOMIC DNA]</scope>
    <source>
        <strain evidence="8 9">JCM14086</strain>
    </source>
</reference>
<dbReference type="InterPro" id="IPR037518">
    <property type="entry name" value="MPN"/>
</dbReference>
<comment type="similarity">
    <text evidence="6">Belongs to the UPF0758 family.</text>
</comment>
<dbReference type="Pfam" id="PF04002">
    <property type="entry name" value="RadC"/>
    <property type="match status" value="1"/>
</dbReference>
<protein>
    <submittedName>
        <fullName evidence="8">DNA repair protein RadC</fullName>
    </submittedName>
</protein>
<organism evidence="8 9">
    <name type="scientific">Puniceicoccus vermicola</name>
    <dbReference type="NCBI Taxonomy" id="388746"/>
    <lineage>
        <taxon>Bacteria</taxon>
        <taxon>Pseudomonadati</taxon>
        <taxon>Verrucomicrobiota</taxon>
        <taxon>Opitutia</taxon>
        <taxon>Puniceicoccales</taxon>
        <taxon>Puniceicoccaceae</taxon>
        <taxon>Puniceicoccus</taxon>
    </lineage>
</organism>
<proteinExistence type="inferred from homology"/>
<evidence type="ECO:0000313" key="9">
    <source>
        <dbReference type="Proteomes" id="UP000525652"/>
    </source>
</evidence>
<feature type="domain" description="MPN" evidence="7">
    <location>
        <begin position="110"/>
        <end position="239"/>
    </location>
</feature>
<dbReference type="NCBIfam" id="TIGR00608">
    <property type="entry name" value="radc"/>
    <property type="match status" value="1"/>
</dbReference>
<keyword evidence="5" id="KW-0482">Metalloprotease</keyword>
<evidence type="ECO:0000256" key="2">
    <source>
        <dbReference type="ARBA" id="ARBA00022723"/>
    </source>
</evidence>
<evidence type="ECO:0000256" key="4">
    <source>
        <dbReference type="ARBA" id="ARBA00022833"/>
    </source>
</evidence>
<dbReference type="Pfam" id="PF20582">
    <property type="entry name" value="UPF0758_N"/>
    <property type="match status" value="1"/>
</dbReference>
<keyword evidence="2" id="KW-0479">Metal-binding</keyword>
<dbReference type="PROSITE" id="PS01302">
    <property type="entry name" value="UPF0758"/>
    <property type="match status" value="1"/>
</dbReference>
<dbReference type="Gene3D" id="3.40.140.10">
    <property type="entry name" value="Cytidine Deaminase, domain 2"/>
    <property type="match status" value="1"/>
</dbReference>
<evidence type="ECO:0000256" key="5">
    <source>
        <dbReference type="ARBA" id="ARBA00023049"/>
    </source>
</evidence>
<evidence type="ECO:0000256" key="1">
    <source>
        <dbReference type="ARBA" id="ARBA00022670"/>
    </source>
</evidence>
<keyword evidence="1" id="KW-0645">Protease</keyword>
<dbReference type="PANTHER" id="PTHR30471">
    <property type="entry name" value="DNA REPAIR PROTEIN RADC"/>
    <property type="match status" value="1"/>
</dbReference>
<dbReference type="AlphaFoldDB" id="A0A7X1AVS6"/>
<dbReference type="GO" id="GO:0006508">
    <property type="term" value="P:proteolysis"/>
    <property type="evidence" value="ECO:0007669"/>
    <property type="project" value="UniProtKB-KW"/>
</dbReference>
<dbReference type="CDD" id="cd08071">
    <property type="entry name" value="MPN_DUF2466"/>
    <property type="match status" value="1"/>
</dbReference>
<dbReference type="RefSeq" id="WP_185691645.1">
    <property type="nucleotide sequence ID" value="NZ_JACHVA010000040.1"/>
</dbReference>
<accession>A0A7X1AVS6</accession>
<dbReference type="InterPro" id="IPR025657">
    <property type="entry name" value="RadC_JAB"/>
</dbReference>
<evidence type="ECO:0000256" key="3">
    <source>
        <dbReference type="ARBA" id="ARBA00022801"/>
    </source>
</evidence>
<dbReference type="Proteomes" id="UP000525652">
    <property type="component" value="Unassembled WGS sequence"/>
</dbReference>
<dbReference type="PANTHER" id="PTHR30471:SF3">
    <property type="entry name" value="UPF0758 PROTEIN YEES-RELATED"/>
    <property type="match status" value="1"/>
</dbReference>
<dbReference type="PROSITE" id="PS50249">
    <property type="entry name" value="MPN"/>
    <property type="match status" value="1"/>
</dbReference>
<sequence>MKDGGDSGSFRNLCREERPQERMEQHGAGALSDSELLAILVRSGTAGHDVMKVASEMVRRAGSIAQLVRWTVADFEQLHGIGRVKALQLAAIMEVARRAILQTDREKPVVFDDPEKVFHFFQPIVAGLDVEYFWVLVLNRKNHLIRSIEVTRGIADASLVHPREVFRPVIREGGSAAIVAHNHPSGDPAPSAADVRVTRQLREAAKTLDISLLDHVVIGNRALDPAGVGFYSFSDGGLL</sequence>
<name>A0A7X1AVS6_9BACT</name>
<keyword evidence="4" id="KW-0862">Zinc</keyword>
<keyword evidence="3" id="KW-0378">Hydrolase</keyword>
<gene>
    <name evidence="8" type="primary">radC</name>
    <name evidence="8" type="ORF">H5P30_03865</name>
</gene>
<dbReference type="GO" id="GO:0046872">
    <property type="term" value="F:metal ion binding"/>
    <property type="evidence" value="ECO:0007669"/>
    <property type="project" value="UniProtKB-KW"/>
</dbReference>
<evidence type="ECO:0000259" key="7">
    <source>
        <dbReference type="PROSITE" id="PS50249"/>
    </source>
</evidence>
<dbReference type="GO" id="GO:0008237">
    <property type="term" value="F:metallopeptidase activity"/>
    <property type="evidence" value="ECO:0007669"/>
    <property type="project" value="UniProtKB-KW"/>
</dbReference>
<dbReference type="InterPro" id="IPR001405">
    <property type="entry name" value="UPF0758"/>
</dbReference>
<dbReference type="EMBL" id="JACHVA010000040">
    <property type="protein sequence ID" value="MBC2600910.1"/>
    <property type="molecule type" value="Genomic_DNA"/>
</dbReference>
<dbReference type="InterPro" id="IPR020891">
    <property type="entry name" value="UPF0758_CS"/>
</dbReference>
<comment type="caution">
    <text evidence="8">The sequence shown here is derived from an EMBL/GenBank/DDBJ whole genome shotgun (WGS) entry which is preliminary data.</text>
</comment>
<dbReference type="InterPro" id="IPR046778">
    <property type="entry name" value="UPF0758_N"/>
</dbReference>
<keyword evidence="9" id="KW-1185">Reference proteome</keyword>